<keyword evidence="1" id="KW-0812">Transmembrane</keyword>
<keyword evidence="1" id="KW-0472">Membrane</keyword>
<dbReference type="AlphaFoldDB" id="A0A0G1U8L8"/>
<proteinExistence type="predicted"/>
<organism evidence="2 3">
    <name type="scientific">Candidatus Wolfebacteria bacterium GW2011_GWA2_47_9b</name>
    <dbReference type="NCBI Taxonomy" id="1619005"/>
    <lineage>
        <taxon>Bacteria</taxon>
        <taxon>Candidatus Wolfeibacteriota</taxon>
    </lineage>
</organism>
<evidence type="ECO:0000313" key="3">
    <source>
        <dbReference type="Proteomes" id="UP000033882"/>
    </source>
</evidence>
<sequence length="194" mass="20975">MKYLSKRFISVLLSFTFIAIAMVIYVNLIKPVYANIKEDQAELSALRQKNHEYTEVFGKLKAILDELKKSSNLQDRISMTLPLDPNASDSMNQITAVAIANGLSVASIDIASAPIIPTAGVKAGTVSLIKSTGVLKNTVKASGSYAQIRAFLQGIESGVRLSSIKSLKISKVGVSNTLDQFSVAAEIETYYQVN</sequence>
<comment type="caution">
    <text evidence="2">The sequence shown here is derived from an EMBL/GenBank/DDBJ whole genome shotgun (WGS) entry which is preliminary data.</text>
</comment>
<dbReference type="Proteomes" id="UP000033882">
    <property type="component" value="Unassembled WGS sequence"/>
</dbReference>
<accession>A0A0G1U8L8</accession>
<dbReference type="Gene3D" id="3.30.70.60">
    <property type="match status" value="1"/>
</dbReference>
<dbReference type="EMBL" id="LCPB01000002">
    <property type="protein sequence ID" value="KKU90462.1"/>
    <property type="molecule type" value="Genomic_DNA"/>
</dbReference>
<feature type="transmembrane region" description="Helical" evidence="1">
    <location>
        <begin position="7"/>
        <end position="28"/>
    </location>
</feature>
<name>A0A0G1U8L8_9BACT</name>
<dbReference type="InterPro" id="IPR014717">
    <property type="entry name" value="Transl_elong_EF1B/ribsomal_bS6"/>
</dbReference>
<evidence type="ECO:0008006" key="4">
    <source>
        <dbReference type="Google" id="ProtNLM"/>
    </source>
</evidence>
<keyword evidence="1" id="KW-1133">Transmembrane helix</keyword>
<evidence type="ECO:0000313" key="2">
    <source>
        <dbReference type="EMBL" id="KKU90462.1"/>
    </source>
</evidence>
<protein>
    <recommendedName>
        <fullName evidence="4">Pilus assembly protein, PilO</fullName>
    </recommendedName>
</protein>
<reference evidence="2 3" key="1">
    <citation type="journal article" date="2015" name="Nature">
        <title>rRNA introns, odd ribosomes, and small enigmatic genomes across a large radiation of phyla.</title>
        <authorList>
            <person name="Brown C.T."/>
            <person name="Hug L.A."/>
            <person name="Thomas B.C."/>
            <person name="Sharon I."/>
            <person name="Castelle C.J."/>
            <person name="Singh A."/>
            <person name="Wilkins M.J."/>
            <person name="Williams K.H."/>
            <person name="Banfield J.F."/>
        </authorList>
    </citation>
    <scope>NUCLEOTIDE SEQUENCE [LARGE SCALE GENOMIC DNA]</scope>
</reference>
<evidence type="ECO:0000256" key="1">
    <source>
        <dbReference type="SAM" id="Phobius"/>
    </source>
</evidence>
<gene>
    <name evidence="2" type="ORF">UY19_C0002G0035</name>
</gene>